<gene>
    <name evidence="1" type="ORF">ASV53_18695</name>
</gene>
<name>A0ABX4FU34_9GAMM</name>
<dbReference type="EMBL" id="NOIF01000158">
    <property type="protein sequence ID" value="OZS42378.1"/>
    <property type="molecule type" value="Genomic_DNA"/>
</dbReference>
<dbReference type="Proteomes" id="UP000215999">
    <property type="component" value="Unassembled WGS sequence"/>
</dbReference>
<evidence type="ECO:0000313" key="1">
    <source>
        <dbReference type="EMBL" id="OZS42378.1"/>
    </source>
</evidence>
<proteinExistence type="predicted"/>
<keyword evidence="2" id="KW-1185">Reference proteome</keyword>
<protein>
    <submittedName>
        <fullName evidence="1">Uncharacterized protein</fullName>
    </submittedName>
</protein>
<comment type="caution">
    <text evidence="1">The sequence shown here is derived from an EMBL/GenBank/DDBJ whole genome shotgun (WGS) entry which is preliminary data.</text>
</comment>
<accession>A0ABX4FU34</accession>
<reference evidence="1 2" key="1">
    <citation type="journal article" date="2016" name="Antonie Van Leeuwenhoek">
        <title>Photobacterium sanguinicancri sp. nov. isolated from marine animals.</title>
        <authorList>
            <person name="Gomez-Gil B."/>
            <person name="Roque A."/>
            <person name="Rotllant G."/>
            <person name="Romalde J.L."/>
            <person name="Doce A."/>
            <person name="Eggermont M."/>
            <person name="Defoirdt T."/>
        </authorList>
    </citation>
    <scope>NUCLEOTIDE SEQUENCE [LARGE SCALE GENOMIC DNA]</scope>
    <source>
        <strain evidence="1 2">CAIM 1827</strain>
    </source>
</reference>
<dbReference type="RefSeq" id="WP_094958208.1">
    <property type="nucleotide sequence ID" value="NZ_NOIF01000158.1"/>
</dbReference>
<evidence type="ECO:0000313" key="2">
    <source>
        <dbReference type="Proteomes" id="UP000215999"/>
    </source>
</evidence>
<organism evidence="1 2">
    <name type="scientific">Photobacterium sanguinicancri</name>
    <dbReference type="NCBI Taxonomy" id="875932"/>
    <lineage>
        <taxon>Bacteria</taxon>
        <taxon>Pseudomonadati</taxon>
        <taxon>Pseudomonadota</taxon>
        <taxon>Gammaproteobacteria</taxon>
        <taxon>Vibrionales</taxon>
        <taxon>Vibrionaceae</taxon>
        <taxon>Photobacterium</taxon>
    </lineage>
</organism>
<sequence>MNEVVDIIDSHDEESSKHKLLVTYYFKNRSKRFLKHQHIVQGEPFSWGVKIKNIDSKPSPQAKIIDAGVQDLNDKFFHYMAKDEILVRSLNPSEEISIPIEESTLYLDGMLWAYLELEPTEENATFTTYQIDEKTGVVSKYHDSDDDNNKWMCEIYVQKRMELLQSRTNNYILALTIITVWESVFGLKNTLKLIVNALSSSLFYLSKMITWLGNLL</sequence>